<dbReference type="InterPro" id="IPR033645">
    <property type="entry name" value="VirB9/CagX/TrbG_C"/>
</dbReference>
<evidence type="ECO:0000256" key="1">
    <source>
        <dbReference type="ARBA" id="ARBA00006135"/>
    </source>
</evidence>
<reference evidence="4 5" key="1">
    <citation type="submission" date="2011-02" db="EMBL/GenBank/DDBJ databases">
        <authorList>
            <person name="Weinstock G."/>
            <person name="Sodergren E."/>
            <person name="Clifton S."/>
            <person name="Fulton L."/>
            <person name="Fulton B."/>
            <person name="Courtney L."/>
            <person name="Fronick C."/>
            <person name="Harrison M."/>
            <person name="Strong C."/>
            <person name="Farmer C."/>
            <person name="Delahaunty K."/>
            <person name="Markovic C."/>
            <person name="Hall O."/>
            <person name="Minx P."/>
            <person name="Tomlinson C."/>
            <person name="Mitreva M."/>
            <person name="Hou S."/>
            <person name="Chen J."/>
            <person name="Wollam A."/>
            <person name="Pepin K.H."/>
            <person name="Johnson M."/>
            <person name="Bhonagiri V."/>
            <person name="Zhang X."/>
            <person name="Suruliraj S."/>
            <person name="Warren W."/>
            <person name="Chinwalla A."/>
            <person name="Mardis E.R."/>
            <person name="Wilson R.K."/>
        </authorList>
    </citation>
    <scope>NUCLEOTIDE SEQUENCE [LARGE SCALE GENOMIC DNA]</scope>
    <source>
        <strain evidence="4 5">YIT 11859</strain>
    </source>
</reference>
<dbReference type="InterPro" id="IPR010258">
    <property type="entry name" value="Conjugal_tfr_TrbG/VirB9/CagX"/>
</dbReference>
<dbReference type="HOGENOM" id="CLU_058585_3_0_4"/>
<feature type="signal peptide" evidence="3">
    <location>
        <begin position="1"/>
        <end position="20"/>
    </location>
</feature>
<sequence length="274" mass="30953">MKKFLILLLLAASSFNSVFALDKPQSGREDKRVFYTDYKPDEIYPISAVNGLITTIIFEPGETVKNFGSGFSTAWEFAARENHFFLKPKEKQGTTNLVVVTDRRTYLFDVKLSGNRSKATYRLAFRYPLEEQARIAAEAEKNHVKALLEESPIKENSESKEQTNQNRSYSMNFGSAANSKRIAPIEAFDDGRFTYLKFSKHTDFPAAYRKVDQEETLVNSHVKGDWLVLHGVFEEILLRAGRSVVGIYNDNYTGGGVNEEGGVSVPGLKREIVR</sequence>
<evidence type="ECO:0000256" key="3">
    <source>
        <dbReference type="SAM" id="SignalP"/>
    </source>
</evidence>
<dbReference type="InterPro" id="IPR014148">
    <property type="entry name" value="VirB9"/>
</dbReference>
<dbReference type="Gene3D" id="2.60.40.2500">
    <property type="match status" value="1"/>
</dbReference>
<dbReference type="Proteomes" id="UP000005156">
    <property type="component" value="Unassembled WGS sequence"/>
</dbReference>
<dbReference type="eggNOG" id="COG3504">
    <property type="taxonomic scope" value="Bacteria"/>
</dbReference>
<dbReference type="GeneID" id="43348866"/>
<evidence type="ECO:0000313" key="4">
    <source>
        <dbReference type="EMBL" id="EGG54476.1"/>
    </source>
</evidence>
<accession>F3QKJ7</accession>
<evidence type="ECO:0000256" key="2">
    <source>
        <dbReference type="ARBA" id="ARBA00022729"/>
    </source>
</evidence>
<comment type="caution">
    <text evidence="4">The sequence shown here is derived from an EMBL/GenBank/DDBJ whole genome shotgun (WGS) entry which is preliminary data.</text>
</comment>
<keyword evidence="5" id="KW-1185">Reference proteome</keyword>
<evidence type="ECO:0000313" key="5">
    <source>
        <dbReference type="Proteomes" id="UP000005156"/>
    </source>
</evidence>
<keyword evidence="2 3" id="KW-0732">Signal</keyword>
<dbReference type="Pfam" id="PF03524">
    <property type="entry name" value="CagX"/>
    <property type="match status" value="1"/>
</dbReference>
<dbReference type="RefSeq" id="WP_008864263.1">
    <property type="nucleotide sequence ID" value="NZ_GL883710.1"/>
</dbReference>
<protein>
    <submittedName>
        <fullName evidence="4">Putative P-type conjugative transfer protein VirB9</fullName>
    </submittedName>
</protein>
<dbReference type="AlphaFoldDB" id="F3QKJ7"/>
<organism evidence="4 5">
    <name type="scientific">Parasutterella excrementihominis YIT 11859</name>
    <dbReference type="NCBI Taxonomy" id="762966"/>
    <lineage>
        <taxon>Bacteria</taxon>
        <taxon>Pseudomonadati</taxon>
        <taxon>Pseudomonadota</taxon>
        <taxon>Betaproteobacteria</taxon>
        <taxon>Burkholderiales</taxon>
        <taxon>Sutterellaceae</taxon>
        <taxon>Parasutterella</taxon>
    </lineage>
</organism>
<feature type="chain" id="PRO_5003302040" evidence="3">
    <location>
        <begin position="21"/>
        <end position="274"/>
    </location>
</feature>
<dbReference type="CDD" id="cd06911">
    <property type="entry name" value="VirB9_CagX_TrbG"/>
    <property type="match status" value="1"/>
</dbReference>
<dbReference type="InterPro" id="IPR038161">
    <property type="entry name" value="VirB9/CagX/TrbG_C_sf"/>
</dbReference>
<gene>
    <name evidence="4" type="ORF">HMPREF9439_01457</name>
</gene>
<comment type="similarity">
    <text evidence="1">Belongs to the TrbG/VirB9 family.</text>
</comment>
<dbReference type="OrthoDB" id="9773431at2"/>
<name>F3QKJ7_9BURK</name>
<dbReference type="EMBL" id="AFBP01000038">
    <property type="protein sequence ID" value="EGG54476.1"/>
    <property type="molecule type" value="Genomic_DNA"/>
</dbReference>
<proteinExistence type="inferred from homology"/>
<dbReference type="NCBIfam" id="TIGR02781">
    <property type="entry name" value="VirB9"/>
    <property type="match status" value="1"/>
</dbReference>